<proteinExistence type="predicted"/>
<feature type="domain" description="Cytidyltransferase-like" evidence="1">
    <location>
        <begin position="140"/>
        <end position="286"/>
    </location>
</feature>
<evidence type="ECO:0000259" key="1">
    <source>
        <dbReference type="Pfam" id="PF01467"/>
    </source>
</evidence>
<dbReference type="Pfam" id="PF01467">
    <property type="entry name" value="CTP_transf_like"/>
    <property type="match status" value="1"/>
</dbReference>
<dbReference type="PANTHER" id="PTHR10695">
    <property type="entry name" value="DEPHOSPHO-COA KINASE-RELATED"/>
    <property type="match status" value="1"/>
</dbReference>
<dbReference type="PANTHER" id="PTHR10695:SF46">
    <property type="entry name" value="BIFUNCTIONAL COENZYME A SYNTHASE-RELATED"/>
    <property type="match status" value="1"/>
</dbReference>
<dbReference type="GO" id="GO:0015937">
    <property type="term" value="P:coenzyme A biosynthetic process"/>
    <property type="evidence" value="ECO:0007669"/>
    <property type="project" value="TreeGrafter"/>
</dbReference>
<dbReference type="AlphaFoldDB" id="A0A8H7ZF89"/>
<dbReference type="RefSeq" id="XP_067548200.1">
    <property type="nucleotide sequence ID" value="XM_067691752.1"/>
</dbReference>
<dbReference type="EMBL" id="JAEOAQ010000003">
    <property type="protein sequence ID" value="KAG5419084.1"/>
    <property type="molecule type" value="Genomic_DNA"/>
</dbReference>
<dbReference type="SUPFAM" id="SSF52374">
    <property type="entry name" value="Nucleotidylyl transferase"/>
    <property type="match status" value="1"/>
</dbReference>
<sequence length="297" mass="34036">MSNPVIFIDDPIANDYSPLIEKVLSIVNGVDRLDIVIKTEITNVTHLNEILYYYYNRVRTLIDGLPLFDYTFSINIIFNISHAKLLKLSLKWNHAFIAKQEQAIFQNVPLAHTSLDINLANSTYPSKCNKIMKQFHTTAVGGTFDHLHDGHKILLSMAYFLTSKRLIIGITGSELLKNKKFSDVLEPFNKRQNSVVQFLDLIMDEIVHYEIYQINDICGPTGYIEDIDGLVISHESSAGGEFVNKYRREHGFKELDLTAIKVIGDSESNAENKWKGKISSTDIRERELERRKQRNQS</sequence>
<name>A0A8H7ZF89_9ASCO</name>
<dbReference type="NCBIfam" id="NF001985">
    <property type="entry name" value="PRK00777.1"/>
    <property type="match status" value="1"/>
</dbReference>
<organism evidence="2 3">
    <name type="scientific">Candida metapsilosis</name>
    <dbReference type="NCBI Taxonomy" id="273372"/>
    <lineage>
        <taxon>Eukaryota</taxon>
        <taxon>Fungi</taxon>
        <taxon>Dikarya</taxon>
        <taxon>Ascomycota</taxon>
        <taxon>Saccharomycotina</taxon>
        <taxon>Pichiomycetes</taxon>
        <taxon>Debaryomycetaceae</taxon>
        <taxon>Candida/Lodderomyces clade</taxon>
        <taxon>Candida</taxon>
    </lineage>
</organism>
<gene>
    <name evidence="2" type="ORF">I9W82_002851</name>
</gene>
<accession>A0A8H7ZF89</accession>
<keyword evidence="3" id="KW-1185">Reference proteome</keyword>
<dbReference type="Gene3D" id="3.40.50.620">
    <property type="entry name" value="HUPs"/>
    <property type="match status" value="1"/>
</dbReference>
<reference evidence="2 3" key="1">
    <citation type="submission" date="2020-12" db="EMBL/GenBank/DDBJ databases">
        <title>Effect of drift, selection, and recombination on the evolution of hybrid genomes in Candida yeast pathogens.</title>
        <authorList>
            <person name="Mixao V."/>
            <person name="Ksiezopolska E."/>
            <person name="Saus E."/>
            <person name="Boekhout T."/>
            <person name="Gacser A."/>
            <person name="Gabaldon T."/>
        </authorList>
    </citation>
    <scope>NUCLEOTIDE SEQUENCE [LARGE SCALE GENOMIC DNA]</scope>
    <source>
        <strain evidence="2 3">BP57</strain>
    </source>
</reference>
<protein>
    <recommendedName>
        <fullName evidence="1">Cytidyltransferase-like domain-containing protein</fullName>
    </recommendedName>
</protein>
<dbReference type="Proteomes" id="UP000669133">
    <property type="component" value="Unassembled WGS sequence"/>
</dbReference>
<dbReference type="GeneID" id="93651480"/>
<evidence type="ECO:0000313" key="2">
    <source>
        <dbReference type="EMBL" id="KAG5419084.1"/>
    </source>
</evidence>
<dbReference type="OrthoDB" id="330671at2759"/>
<dbReference type="GO" id="GO:0004140">
    <property type="term" value="F:dephospho-CoA kinase activity"/>
    <property type="evidence" value="ECO:0007669"/>
    <property type="project" value="TreeGrafter"/>
</dbReference>
<evidence type="ECO:0000313" key="3">
    <source>
        <dbReference type="Proteomes" id="UP000669133"/>
    </source>
</evidence>
<dbReference type="InterPro" id="IPR004821">
    <property type="entry name" value="Cyt_trans-like"/>
</dbReference>
<dbReference type="InterPro" id="IPR014729">
    <property type="entry name" value="Rossmann-like_a/b/a_fold"/>
</dbReference>
<comment type="caution">
    <text evidence="2">The sequence shown here is derived from an EMBL/GenBank/DDBJ whole genome shotgun (WGS) entry which is preliminary data.</text>
</comment>